<protein>
    <submittedName>
        <fullName evidence="3">Uncharacterized protein LOC124294771</fullName>
    </submittedName>
    <submittedName>
        <fullName evidence="4">Uncharacterized protein LOC124294772</fullName>
    </submittedName>
</protein>
<organism evidence="2 3">
    <name type="scientific">Neodiprion lecontei</name>
    <name type="common">Redheaded pine sawfly</name>
    <dbReference type="NCBI Taxonomy" id="441921"/>
    <lineage>
        <taxon>Eukaryota</taxon>
        <taxon>Metazoa</taxon>
        <taxon>Ecdysozoa</taxon>
        <taxon>Arthropoda</taxon>
        <taxon>Hexapoda</taxon>
        <taxon>Insecta</taxon>
        <taxon>Pterygota</taxon>
        <taxon>Neoptera</taxon>
        <taxon>Endopterygota</taxon>
        <taxon>Hymenoptera</taxon>
        <taxon>Tenthredinoidea</taxon>
        <taxon>Diprionidae</taxon>
        <taxon>Diprioninae</taxon>
        <taxon>Neodiprion</taxon>
    </lineage>
</organism>
<proteinExistence type="predicted"/>
<evidence type="ECO:0000313" key="3">
    <source>
        <dbReference type="RefSeq" id="XP_046597707.1"/>
    </source>
</evidence>
<sequence length="314" mass="36290">MYFVAFCEDWCSTVAKSWVDEDTKLIKRPPQNENATTACKRRIDPKSNWLQIKYTRLLGPYKTFDTARQVEMAAVHLATSDETTVLNIDDKENNPSKRTRQLLLRYQKSEESSDDNEEEKDNNQKNKSLPEKNFDYKSNKIVADSDDLLETQPLDYSDFFDGEEYNHLREHETSNKKILVTSIETVELPFVLAEADKSSQAPQHIFIKKNNGSNDDAKNNNSTQLDNASKDKMPNEIIHQKNSEKKQWLLTIMQLSLVLRDKNKLLPTNLMRQFVPAVTKLIELRKVADGKKHVRDVLAFILDNNFSCKLSWSG</sequence>
<name>A0ABM3GBR5_NEOLC</name>
<gene>
    <name evidence="3" type="primary">LOC124294771</name>
    <name evidence="4" type="synonym">LOC124294772</name>
</gene>
<feature type="compositionally biased region" description="Basic and acidic residues" evidence="1">
    <location>
        <begin position="121"/>
        <end position="133"/>
    </location>
</feature>
<evidence type="ECO:0000313" key="4">
    <source>
        <dbReference type="RefSeq" id="XP_046597708.1"/>
    </source>
</evidence>
<dbReference type="Proteomes" id="UP000829291">
    <property type="component" value="Chromosome 5"/>
</dbReference>
<dbReference type="GeneID" id="124294771"/>
<feature type="region of interest" description="Disordered" evidence="1">
    <location>
        <begin position="106"/>
        <end position="133"/>
    </location>
</feature>
<keyword evidence="2" id="KW-1185">Reference proteome</keyword>
<evidence type="ECO:0000313" key="2">
    <source>
        <dbReference type="Proteomes" id="UP000829291"/>
    </source>
</evidence>
<dbReference type="RefSeq" id="XP_046597707.1">
    <property type="nucleotide sequence ID" value="XM_046741751.1"/>
</dbReference>
<dbReference type="RefSeq" id="XP_046597708.1">
    <property type="nucleotide sequence ID" value="XM_046741752.1"/>
</dbReference>
<feature type="region of interest" description="Disordered" evidence="1">
    <location>
        <begin position="208"/>
        <end position="230"/>
    </location>
</feature>
<accession>A0ABM3GBR5</accession>
<evidence type="ECO:0000256" key="1">
    <source>
        <dbReference type="SAM" id="MobiDB-lite"/>
    </source>
</evidence>
<feature type="compositionally biased region" description="Low complexity" evidence="1">
    <location>
        <begin position="208"/>
        <end position="222"/>
    </location>
</feature>
<reference evidence="3 4" key="1">
    <citation type="submission" date="2025-05" db="UniProtKB">
        <authorList>
            <consortium name="RefSeq"/>
        </authorList>
    </citation>
    <scope>IDENTIFICATION</scope>
    <source>
        <tissue evidence="3 4">Thorax and Abdomen</tissue>
    </source>
</reference>